<protein>
    <submittedName>
        <fullName evidence="2">Uncharacterized protein</fullName>
    </submittedName>
</protein>
<dbReference type="EMBL" id="JACGWJ010000006">
    <property type="protein sequence ID" value="KAL0413511.1"/>
    <property type="molecule type" value="Genomic_DNA"/>
</dbReference>
<evidence type="ECO:0000313" key="2">
    <source>
        <dbReference type="EMBL" id="KAL0413511.1"/>
    </source>
</evidence>
<reference evidence="2" key="1">
    <citation type="submission" date="2020-06" db="EMBL/GenBank/DDBJ databases">
        <authorList>
            <person name="Li T."/>
            <person name="Hu X."/>
            <person name="Zhang T."/>
            <person name="Song X."/>
            <person name="Zhang H."/>
            <person name="Dai N."/>
            <person name="Sheng W."/>
            <person name="Hou X."/>
            <person name="Wei L."/>
        </authorList>
    </citation>
    <scope>NUCLEOTIDE SEQUENCE</scope>
    <source>
        <strain evidence="2">G02</strain>
        <tissue evidence="2">Leaf</tissue>
    </source>
</reference>
<name>A0AAW2U850_SESRA</name>
<evidence type="ECO:0000256" key="1">
    <source>
        <dbReference type="SAM" id="MobiDB-lite"/>
    </source>
</evidence>
<organism evidence="2">
    <name type="scientific">Sesamum radiatum</name>
    <name type="common">Black benniseed</name>
    <dbReference type="NCBI Taxonomy" id="300843"/>
    <lineage>
        <taxon>Eukaryota</taxon>
        <taxon>Viridiplantae</taxon>
        <taxon>Streptophyta</taxon>
        <taxon>Embryophyta</taxon>
        <taxon>Tracheophyta</taxon>
        <taxon>Spermatophyta</taxon>
        <taxon>Magnoliopsida</taxon>
        <taxon>eudicotyledons</taxon>
        <taxon>Gunneridae</taxon>
        <taxon>Pentapetalae</taxon>
        <taxon>asterids</taxon>
        <taxon>lamiids</taxon>
        <taxon>Lamiales</taxon>
        <taxon>Pedaliaceae</taxon>
        <taxon>Sesamum</taxon>
    </lineage>
</organism>
<feature type="region of interest" description="Disordered" evidence="1">
    <location>
        <begin position="1"/>
        <end position="28"/>
    </location>
</feature>
<reference evidence="2" key="2">
    <citation type="journal article" date="2024" name="Plant">
        <title>Genomic evolution and insights into agronomic trait innovations of Sesamum species.</title>
        <authorList>
            <person name="Miao H."/>
            <person name="Wang L."/>
            <person name="Qu L."/>
            <person name="Liu H."/>
            <person name="Sun Y."/>
            <person name="Le M."/>
            <person name="Wang Q."/>
            <person name="Wei S."/>
            <person name="Zheng Y."/>
            <person name="Lin W."/>
            <person name="Duan Y."/>
            <person name="Cao H."/>
            <person name="Xiong S."/>
            <person name="Wang X."/>
            <person name="Wei L."/>
            <person name="Li C."/>
            <person name="Ma Q."/>
            <person name="Ju M."/>
            <person name="Zhao R."/>
            <person name="Li G."/>
            <person name="Mu C."/>
            <person name="Tian Q."/>
            <person name="Mei H."/>
            <person name="Zhang T."/>
            <person name="Gao T."/>
            <person name="Zhang H."/>
        </authorList>
    </citation>
    <scope>NUCLEOTIDE SEQUENCE</scope>
    <source>
        <strain evidence="2">G02</strain>
    </source>
</reference>
<gene>
    <name evidence="2" type="ORF">Sradi_1552800</name>
</gene>
<proteinExistence type="predicted"/>
<comment type="caution">
    <text evidence="2">The sequence shown here is derived from an EMBL/GenBank/DDBJ whole genome shotgun (WGS) entry which is preliminary data.</text>
</comment>
<sequence>MARPPGAPAKRPPRRSVPNRGNTLGRAVRCPLSKKIMADELPLNWKDPDHQLRTGTRRKG</sequence>
<dbReference type="AlphaFoldDB" id="A0AAW2U850"/>
<accession>A0AAW2U850</accession>